<dbReference type="RefSeq" id="WP_367983189.1">
    <property type="nucleotide sequence ID" value="NZ_JBAKFF010000001.1"/>
</dbReference>
<evidence type="ECO:0000313" key="2">
    <source>
        <dbReference type="Proteomes" id="UP001556637"/>
    </source>
</evidence>
<dbReference type="EMBL" id="JBAKFF010000001">
    <property type="protein sequence ID" value="MEX0430398.1"/>
    <property type="molecule type" value="Genomic_DNA"/>
</dbReference>
<organism evidence="1 2">
    <name type="scientific">Spiribacter insolitus</name>
    <dbReference type="NCBI Taxonomy" id="3122417"/>
    <lineage>
        <taxon>Bacteria</taxon>
        <taxon>Pseudomonadati</taxon>
        <taxon>Pseudomonadota</taxon>
        <taxon>Gammaproteobacteria</taxon>
        <taxon>Chromatiales</taxon>
        <taxon>Ectothiorhodospiraceae</taxon>
        <taxon>Spiribacter</taxon>
    </lineage>
</organism>
<evidence type="ECO:0000313" key="1">
    <source>
        <dbReference type="EMBL" id="MEX0430398.1"/>
    </source>
</evidence>
<sequence>MPLTFDENGLTALTLLIAESDPKAKDLMVRLVMHLLARDDAGLIAQSATLSE</sequence>
<accession>A0ABV3T847</accession>
<name>A0ABV3T847_9GAMM</name>
<dbReference type="Proteomes" id="UP001556637">
    <property type="component" value="Unassembled WGS sequence"/>
</dbReference>
<protein>
    <submittedName>
        <fullName evidence="1">Uncharacterized protein</fullName>
    </submittedName>
</protein>
<gene>
    <name evidence="1" type="ORF">V6X30_03145</name>
</gene>
<comment type="caution">
    <text evidence="1">The sequence shown here is derived from an EMBL/GenBank/DDBJ whole genome shotgun (WGS) entry which is preliminary data.</text>
</comment>
<reference evidence="1 2" key="1">
    <citation type="submission" date="2024-02" db="EMBL/GenBank/DDBJ databases">
        <title>New especies of Spiribacter isolated from saline water.</title>
        <authorList>
            <person name="Leon M.J."/>
            <person name="De La Haba R."/>
            <person name="Sanchez-Porro C."/>
            <person name="Ventosa A."/>
        </authorList>
    </citation>
    <scope>NUCLEOTIDE SEQUENCE [LARGE SCALE GENOMIC DNA]</scope>
    <source>
        <strain evidence="2">ag22IC4-189</strain>
    </source>
</reference>
<keyword evidence="2" id="KW-1185">Reference proteome</keyword>
<proteinExistence type="predicted"/>